<sequence>MRAREFITEQAHLPSEQSGPMQNTYVMPGLTAQDPYKTYRFGVAMARARSDQATDGVNDFKPDWSPETAFGEQAVVVGFNSDVDPVIDQALAMTKTPGGKKLVSTNKSEEPATVSHQSPVQAFKGYPR</sequence>
<protein>
    <submittedName>
        <fullName evidence="2">Uncharacterized protein</fullName>
    </submittedName>
</protein>
<evidence type="ECO:0000313" key="2">
    <source>
        <dbReference type="EMBL" id="CAB4138092.1"/>
    </source>
</evidence>
<organism evidence="2">
    <name type="scientific">uncultured Caudovirales phage</name>
    <dbReference type="NCBI Taxonomy" id="2100421"/>
    <lineage>
        <taxon>Viruses</taxon>
        <taxon>Duplodnaviria</taxon>
        <taxon>Heunggongvirae</taxon>
        <taxon>Uroviricota</taxon>
        <taxon>Caudoviricetes</taxon>
        <taxon>Peduoviridae</taxon>
        <taxon>Maltschvirus</taxon>
        <taxon>Maltschvirus maltsch</taxon>
    </lineage>
</organism>
<evidence type="ECO:0000256" key="1">
    <source>
        <dbReference type="SAM" id="MobiDB-lite"/>
    </source>
</evidence>
<proteinExistence type="predicted"/>
<feature type="region of interest" description="Disordered" evidence="1">
    <location>
        <begin position="97"/>
        <end position="128"/>
    </location>
</feature>
<feature type="region of interest" description="Disordered" evidence="1">
    <location>
        <begin position="1"/>
        <end position="25"/>
    </location>
</feature>
<gene>
    <name evidence="2" type="ORF">UFOVP328_285</name>
</gene>
<name>A0A6J5LW82_9CAUD</name>
<feature type="compositionally biased region" description="Polar residues" evidence="1">
    <location>
        <begin position="15"/>
        <end position="25"/>
    </location>
</feature>
<reference evidence="2" key="1">
    <citation type="submission" date="2020-04" db="EMBL/GenBank/DDBJ databases">
        <authorList>
            <person name="Chiriac C."/>
            <person name="Salcher M."/>
            <person name="Ghai R."/>
            <person name="Kavagutti S V."/>
        </authorList>
    </citation>
    <scope>NUCLEOTIDE SEQUENCE</scope>
</reference>
<accession>A0A6J5LW82</accession>
<dbReference type="EMBL" id="LR796341">
    <property type="protein sequence ID" value="CAB4138092.1"/>
    <property type="molecule type" value="Genomic_DNA"/>
</dbReference>